<name>A0A1M6V6F6_REIAG</name>
<feature type="chain" id="PRO_5012703263" evidence="1">
    <location>
        <begin position="22"/>
        <end position="532"/>
    </location>
</feature>
<dbReference type="STRING" id="156994.SAMN04488028_108137"/>
<organism evidence="2 3">
    <name type="scientific">Reichenbachiella agariperforans</name>
    <dbReference type="NCBI Taxonomy" id="156994"/>
    <lineage>
        <taxon>Bacteria</taxon>
        <taxon>Pseudomonadati</taxon>
        <taxon>Bacteroidota</taxon>
        <taxon>Cytophagia</taxon>
        <taxon>Cytophagales</taxon>
        <taxon>Reichenbachiellaceae</taxon>
        <taxon>Reichenbachiella</taxon>
    </lineage>
</organism>
<dbReference type="InterPro" id="IPR041662">
    <property type="entry name" value="SusD-like_2"/>
</dbReference>
<accession>A0A1M6V6F6</accession>
<gene>
    <name evidence="2" type="ORF">SAMN04488028_108137</name>
</gene>
<proteinExistence type="predicted"/>
<feature type="signal peptide" evidence="1">
    <location>
        <begin position="1"/>
        <end position="21"/>
    </location>
</feature>
<evidence type="ECO:0000256" key="1">
    <source>
        <dbReference type="SAM" id="SignalP"/>
    </source>
</evidence>
<dbReference type="SUPFAM" id="SSF48452">
    <property type="entry name" value="TPR-like"/>
    <property type="match status" value="1"/>
</dbReference>
<dbReference type="Pfam" id="PF12771">
    <property type="entry name" value="SusD-like_2"/>
    <property type="match status" value="1"/>
</dbReference>
<evidence type="ECO:0000313" key="2">
    <source>
        <dbReference type="EMBL" id="SHK77018.1"/>
    </source>
</evidence>
<reference evidence="3" key="1">
    <citation type="submission" date="2016-11" db="EMBL/GenBank/DDBJ databases">
        <authorList>
            <person name="Varghese N."/>
            <person name="Submissions S."/>
        </authorList>
    </citation>
    <scope>NUCLEOTIDE SEQUENCE [LARGE SCALE GENOMIC DNA]</scope>
    <source>
        <strain evidence="3">DSM 26134</strain>
    </source>
</reference>
<protein>
    <submittedName>
        <fullName evidence="2">Starch-binding associating with outer membrane</fullName>
    </submittedName>
</protein>
<dbReference type="Gene3D" id="1.25.40.390">
    <property type="match status" value="1"/>
</dbReference>
<dbReference type="AlphaFoldDB" id="A0A1M6V6F6"/>
<dbReference type="InterPro" id="IPR011990">
    <property type="entry name" value="TPR-like_helical_dom_sf"/>
</dbReference>
<dbReference type="PROSITE" id="PS51257">
    <property type="entry name" value="PROKAR_LIPOPROTEIN"/>
    <property type="match status" value="1"/>
</dbReference>
<evidence type="ECO:0000313" key="3">
    <source>
        <dbReference type="Proteomes" id="UP000184474"/>
    </source>
</evidence>
<dbReference type="Proteomes" id="UP000184474">
    <property type="component" value="Unassembled WGS sequence"/>
</dbReference>
<dbReference type="RefSeq" id="WP_073124715.1">
    <property type="nucleotide sequence ID" value="NZ_FRAA01000008.1"/>
</dbReference>
<sequence length="532" mass="59173">MKTFIKKNIYIIALIMTVGFAACDDFEEMNQNPTTSTDMDPNLMLPTIQMQLSGERYETWRNSFIYASDWMQLWTGEYATVEIGGKGQKNDTYMSALWDREYSREVRNITDMVERTKDSPEQVNINAVSRIMRVLIFHRLTDLYGDLPYFTAGKGYFEGVLKPAYDTQEDIYNDFFEELALATDALDPSADQVTQDFYFEGNIAQWKKFGNSLRLKLAMRLVKVNAAKAQSEAEAAIAGGVMESNADMAIMYHNDAPFNGGGMGGNGTSYTFMSASPDVSSFRICTTLAEQLESTGDPRITLMAGSYLDNKDRTDVSQEVYDEIGSYTDLSVLPSNFIWQAAGGTIEVDVDGTPTEVTGPLQILQPAKALTAIDAPFIMMSYAEVKLLMAEAAFRGWSAGGDAATHYAEALAAGVMQYDAYGIELPDQGTIDAFVAANPLGAGTELEDINTQLWVNFAFNPMEAYSNWRRSGFPALAYPNVDPGINQTNGTIPRRMQYPINEYLLNEANLLEAVDRLEGGDDWTSRVWWDVQ</sequence>
<dbReference type="EMBL" id="FRAA01000008">
    <property type="protein sequence ID" value="SHK77018.1"/>
    <property type="molecule type" value="Genomic_DNA"/>
</dbReference>
<keyword evidence="3" id="KW-1185">Reference proteome</keyword>
<keyword evidence="1" id="KW-0732">Signal</keyword>